<proteinExistence type="predicted"/>
<evidence type="ECO:0000313" key="1">
    <source>
        <dbReference type="EMBL" id="RZU42328.1"/>
    </source>
</evidence>
<gene>
    <name evidence="1" type="ORF">BDD14_3893</name>
</gene>
<organism evidence="1 2">
    <name type="scientific">Edaphobacter modestus</name>
    <dbReference type="NCBI Taxonomy" id="388466"/>
    <lineage>
        <taxon>Bacteria</taxon>
        <taxon>Pseudomonadati</taxon>
        <taxon>Acidobacteriota</taxon>
        <taxon>Terriglobia</taxon>
        <taxon>Terriglobales</taxon>
        <taxon>Acidobacteriaceae</taxon>
        <taxon>Edaphobacter</taxon>
    </lineage>
</organism>
<keyword evidence="2" id="KW-1185">Reference proteome</keyword>
<sequence length="57" mass="6243">MNFALRNRIVRLASLPPHAKAVVTGLNLLHPNLLEKVLFARGCVRSCHNAGIKIIGK</sequence>
<reference evidence="1 2" key="1">
    <citation type="submission" date="2019-02" db="EMBL/GenBank/DDBJ databases">
        <title>Genomic Encyclopedia of Archaeal and Bacterial Type Strains, Phase II (KMG-II): from individual species to whole genera.</title>
        <authorList>
            <person name="Goeker M."/>
        </authorList>
    </citation>
    <scope>NUCLEOTIDE SEQUENCE [LARGE SCALE GENOMIC DNA]</scope>
    <source>
        <strain evidence="1 2">DSM 18101</strain>
    </source>
</reference>
<dbReference type="AlphaFoldDB" id="A0A4Q7YX78"/>
<accession>A0A4Q7YX78</accession>
<name>A0A4Q7YX78_9BACT</name>
<comment type="caution">
    <text evidence="1">The sequence shown here is derived from an EMBL/GenBank/DDBJ whole genome shotgun (WGS) entry which is preliminary data.</text>
</comment>
<protein>
    <submittedName>
        <fullName evidence="1">Uncharacterized protein</fullName>
    </submittedName>
</protein>
<dbReference type="Proteomes" id="UP000292958">
    <property type="component" value="Unassembled WGS sequence"/>
</dbReference>
<evidence type="ECO:0000313" key="2">
    <source>
        <dbReference type="Proteomes" id="UP000292958"/>
    </source>
</evidence>
<dbReference type="EMBL" id="SHKW01000001">
    <property type="protein sequence ID" value="RZU42328.1"/>
    <property type="molecule type" value="Genomic_DNA"/>
</dbReference>